<dbReference type="InterPro" id="IPR037607">
    <property type="entry name" value="DGK"/>
</dbReference>
<dbReference type="InterPro" id="IPR000756">
    <property type="entry name" value="Diacylglycerol_kin_accessory"/>
</dbReference>
<protein>
    <submittedName>
        <fullName evidence="6">Diacylglycerol kinase 5</fullName>
    </submittedName>
</protein>
<dbReference type="GO" id="GO:0005524">
    <property type="term" value="F:ATP binding"/>
    <property type="evidence" value="ECO:0007669"/>
    <property type="project" value="UniProtKB-KW"/>
</dbReference>
<evidence type="ECO:0000259" key="5">
    <source>
        <dbReference type="SMART" id="SM00045"/>
    </source>
</evidence>
<dbReference type="PANTHER" id="PTHR11255:SF98">
    <property type="entry name" value="DIACYLGLYCEROL KINASE 5"/>
    <property type="match status" value="1"/>
</dbReference>
<dbReference type="SMART" id="SM00045">
    <property type="entry name" value="DAGKa"/>
    <property type="match status" value="1"/>
</dbReference>
<dbReference type="SUPFAM" id="SSF111331">
    <property type="entry name" value="NAD kinase/diacylglycerol kinase-like"/>
    <property type="match status" value="1"/>
</dbReference>
<feature type="domain" description="Diacylglycerol kinase accessory" evidence="5">
    <location>
        <begin position="1"/>
        <end position="187"/>
    </location>
</feature>
<evidence type="ECO:0000313" key="6">
    <source>
        <dbReference type="EMBL" id="GFY99082.1"/>
    </source>
</evidence>
<organism evidence="6 7">
    <name type="scientific">Actinidia rufa</name>
    <dbReference type="NCBI Taxonomy" id="165716"/>
    <lineage>
        <taxon>Eukaryota</taxon>
        <taxon>Viridiplantae</taxon>
        <taxon>Streptophyta</taxon>
        <taxon>Embryophyta</taxon>
        <taxon>Tracheophyta</taxon>
        <taxon>Spermatophyta</taxon>
        <taxon>Magnoliopsida</taxon>
        <taxon>eudicotyledons</taxon>
        <taxon>Gunneridae</taxon>
        <taxon>Pentapetalae</taxon>
        <taxon>asterids</taxon>
        <taxon>Ericales</taxon>
        <taxon>Actinidiaceae</taxon>
        <taxon>Actinidia</taxon>
    </lineage>
</organism>
<dbReference type="OrthoDB" id="242257at2759"/>
<dbReference type="Pfam" id="PF00609">
    <property type="entry name" value="DAGK_acc"/>
    <property type="match status" value="1"/>
</dbReference>
<dbReference type="PANTHER" id="PTHR11255">
    <property type="entry name" value="DIACYLGLYCEROL KINASE"/>
    <property type="match status" value="1"/>
</dbReference>
<dbReference type="GO" id="GO:0004143">
    <property type="term" value="F:ATP-dependent diacylglycerol kinase activity"/>
    <property type="evidence" value="ECO:0007669"/>
    <property type="project" value="InterPro"/>
</dbReference>
<evidence type="ECO:0000256" key="3">
    <source>
        <dbReference type="ARBA" id="ARBA00022777"/>
    </source>
</evidence>
<accession>A0A7J0FK59</accession>
<keyword evidence="1" id="KW-0808">Transferase</keyword>
<comment type="caution">
    <text evidence="6">The sequence shown here is derived from an EMBL/GenBank/DDBJ whole genome shotgun (WGS) entry which is preliminary data.</text>
</comment>
<keyword evidence="7" id="KW-1185">Reference proteome</keyword>
<evidence type="ECO:0000256" key="4">
    <source>
        <dbReference type="ARBA" id="ARBA00022840"/>
    </source>
</evidence>
<sequence length="378" mass="43034">MDAQVSYAFHSKRKLHPDKYKNQLINQITYLTLGCTQGWFCASLFHPSSRNIAQLAKVWIMNKQGDWKILHISHSIGSIVCLNLPSFSGGLNPWGTPNRNKECETIPFLILIFDECALLEHGMKRGLTPPFVDDGLLEIVGFRDAWHGLVLLAPNGHGTRLAQAHRIRFEFHKDAADHTYMRIDGEPWKQPLPVDDSVVVEISHIGQLMGRYIDLPAISAHNQLATVWNDPMIGSNNLLKMWKNGSYFCLSVHLTLIPFRRRFFPIGRSGIGKRKLQLTARRLEPKYHTRSPAEEVHNFLSLLSLPYPALLMIHIHLLPQASGARNPPDFTGFAGFRSGSRRRRLDSGHHHASELIPPNFALYASKLCFFKYVIRHLF</sequence>
<keyword evidence="4" id="KW-0067">ATP-binding</keyword>
<gene>
    <name evidence="6" type="ORF">Acr_13g0004830</name>
</gene>
<dbReference type="GO" id="GO:0007200">
    <property type="term" value="P:phospholipase C-activating G protein-coupled receptor signaling pathway"/>
    <property type="evidence" value="ECO:0007669"/>
    <property type="project" value="InterPro"/>
</dbReference>
<evidence type="ECO:0000256" key="1">
    <source>
        <dbReference type="ARBA" id="ARBA00022679"/>
    </source>
</evidence>
<reference evidence="6 7" key="1">
    <citation type="submission" date="2019-07" db="EMBL/GenBank/DDBJ databases">
        <title>De Novo Assembly of kiwifruit Actinidia rufa.</title>
        <authorList>
            <person name="Sugita-Konishi S."/>
            <person name="Sato K."/>
            <person name="Mori E."/>
            <person name="Abe Y."/>
            <person name="Kisaki G."/>
            <person name="Hamano K."/>
            <person name="Suezawa K."/>
            <person name="Otani M."/>
            <person name="Fukuda T."/>
            <person name="Manabe T."/>
            <person name="Gomi K."/>
            <person name="Tabuchi M."/>
            <person name="Akimitsu K."/>
            <person name="Kataoka I."/>
        </authorList>
    </citation>
    <scope>NUCLEOTIDE SEQUENCE [LARGE SCALE GENOMIC DNA]</scope>
    <source>
        <strain evidence="7">cv. Fuchu</strain>
    </source>
</reference>
<dbReference type="Proteomes" id="UP000585474">
    <property type="component" value="Unassembled WGS sequence"/>
</dbReference>
<name>A0A7J0FK59_9ERIC</name>
<keyword evidence="2" id="KW-0547">Nucleotide-binding</keyword>
<evidence type="ECO:0000256" key="2">
    <source>
        <dbReference type="ARBA" id="ARBA00022741"/>
    </source>
</evidence>
<dbReference type="InterPro" id="IPR016064">
    <property type="entry name" value="NAD/diacylglycerol_kinase_sf"/>
</dbReference>
<keyword evidence="3 6" id="KW-0418">Kinase</keyword>
<proteinExistence type="predicted"/>
<dbReference type="EMBL" id="BJWL01000013">
    <property type="protein sequence ID" value="GFY99082.1"/>
    <property type="molecule type" value="Genomic_DNA"/>
</dbReference>
<evidence type="ECO:0000313" key="7">
    <source>
        <dbReference type="Proteomes" id="UP000585474"/>
    </source>
</evidence>
<dbReference type="GO" id="GO:0016020">
    <property type="term" value="C:membrane"/>
    <property type="evidence" value="ECO:0007669"/>
    <property type="project" value="TreeGrafter"/>
</dbReference>
<dbReference type="AlphaFoldDB" id="A0A7J0FK59"/>